<name>A0A060HHP2_9ARCH</name>
<dbReference type="GO" id="GO:0005524">
    <property type="term" value="F:ATP binding"/>
    <property type="evidence" value="ECO:0007669"/>
    <property type="project" value="UniProtKB-UniRule"/>
</dbReference>
<comment type="catalytic activity">
    <reaction evidence="6">
        <text>N(2)-formyl-N(1)-(5-phospho-beta-D-ribosyl)glycinamide + L-glutamine + ATP + H2O = 2-formamido-N(1)-(5-O-phospho-beta-D-ribosyl)acetamidine + L-glutamate + ADP + phosphate + H(+)</text>
        <dbReference type="Rhea" id="RHEA:17129"/>
        <dbReference type="ChEBI" id="CHEBI:15377"/>
        <dbReference type="ChEBI" id="CHEBI:15378"/>
        <dbReference type="ChEBI" id="CHEBI:29985"/>
        <dbReference type="ChEBI" id="CHEBI:30616"/>
        <dbReference type="ChEBI" id="CHEBI:43474"/>
        <dbReference type="ChEBI" id="CHEBI:58359"/>
        <dbReference type="ChEBI" id="CHEBI:147286"/>
        <dbReference type="ChEBI" id="CHEBI:147287"/>
        <dbReference type="ChEBI" id="CHEBI:456216"/>
        <dbReference type="EC" id="6.3.5.3"/>
    </reaction>
</comment>
<dbReference type="GeneID" id="74945900"/>
<comment type="subcellular location">
    <subcellularLocation>
        <location evidence="6">Cytoplasm</location>
    </subcellularLocation>
</comment>
<dbReference type="InterPro" id="IPR036604">
    <property type="entry name" value="PurS-like_sf"/>
</dbReference>
<dbReference type="GO" id="GO:0006189">
    <property type="term" value="P:'de novo' IMP biosynthetic process"/>
    <property type="evidence" value="ECO:0007669"/>
    <property type="project" value="UniProtKB-UniRule"/>
</dbReference>
<evidence type="ECO:0000256" key="6">
    <source>
        <dbReference type="HAMAP-Rule" id="MF_01926"/>
    </source>
</evidence>
<dbReference type="KEGG" id="nvn:NVIE_006350"/>
<dbReference type="NCBIfam" id="TIGR00302">
    <property type="entry name" value="phosphoribosylformylglycinamidine synthase subunit PurS"/>
    <property type="match status" value="1"/>
</dbReference>
<evidence type="ECO:0000313" key="7">
    <source>
        <dbReference type="EMBL" id="AIC14840.1"/>
    </source>
</evidence>
<evidence type="ECO:0000313" key="8">
    <source>
        <dbReference type="Proteomes" id="UP000027093"/>
    </source>
</evidence>
<keyword evidence="2 6" id="KW-0436">Ligase</keyword>
<dbReference type="PANTHER" id="PTHR34696:SF1">
    <property type="entry name" value="PHOSPHORIBOSYLFORMYLGLYCINAMIDINE SYNTHASE SUBUNIT PURS"/>
    <property type="match status" value="1"/>
</dbReference>
<keyword evidence="5 6" id="KW-0067">ATP-binding</keyword>
<keyword evidence="8" id="KW-1185">Reference proteome</keyword>
<comment type="pathway">
    <text evidence="6">Purine metabolism; IMP biosynthesis via de novo pathway; 5-amino-1-(5-phospho-D-ribosyl)imidazole from N(2)-formyl-N(1)-(5-phospho-D-ribosyl)glycinamide: step 1/2.</text>
</comment>
<organism evidence="7 8">
    <name type="scientific">Nitrososphaera viennensis EN76</name>
    <dbReference type="NCBI Taxonomy" id="926571"/>
    <lineage>
        <taxon>Archaea</taxon>
        <taxon>Nitrososphaerota</taxon>
        <taxon>Nitrososphaeria</taxon>
        <taxon>Nitrososphaerales</taxon>
        <taxon>Nitrososphaeraceae</taxon>
        <taxon>Nitrososphaera</taxon>
    </lineage>
</organism>
<comment type="function">
    <text evidence="6">Part of the phosphoribosylformylglycinamidine synthase complex involved in the purines biosynthetic pathway. Catalyzes the ATP-dependent conversion of formylglycinamide ribonucleotide (FGAR) and glutamine to yield formylglycinamidine ribonucleotide (FGAM) and glutamate. The FGAM synthase complex is composed of three subunits. PurQ produces an ammonia molecule by converting glutamine to glutamate. PurL transfers the ammonia molecule to FGAR to form FGAM in an ATP-dependent manner. PurS interacts with PurQ and PurL and is thought to assist in the transfer of the ammonia molecule from PurQ to PurL.</text>
</comment>
<keyword evidence="1 6" id="KW-0963">Cytoplasm</keyword>
<keyword evidence="3 6" id="KW-0547">Nucleotide-binding</keyword>
<accession>A0A060HHP2</accession>
<sequence>MARASSNNGKFLVQVIIENKPYINDPEGETIHRDLVVKGGYSDVKGVRSAKMLKMMVSASSEKEAEKTVQKLCEELRIFNPVVSNCTIKAQKAD</sequence>
<dbReference type="EC" id="6.3.5.3" evidence="6"/>
<protein>
    <recommendedName>
        <fullName evidence="6">Phosphoribosylformylglycinamidine synthase subunit PurS</fullName>
        <shortName evidence="6">FGAM synthase</shortName>
        <ecNumber evidence="6">6.3.5.3</ecNumber>
    </recommendedName>
    <alternativeName>
        <fullName evidence="6">Formylglycinamide ribonucleotide amidotransferase subunit III</fullName>
        <shortName evidence="6">FGAR amidotransferase III</shortName>
        <shortName evidence="6">FGAR-AT III</shortName>
    </alternativeName>
    <alternativeName>
        <fullName evidence="6">Phosphoribosylformylglycinamidine synthase subunit III</fullName>
    </alternativeName>
</protein>
<dbReference type="Proteomes" id="UP000027093">
    <property type="component" value="Chromosome"/>
</dbReference>
<dbReference type="EMBL" id="CP007536">
    <property type="protein sequence ID" value="AIC14840.1"/>
    <property type="molecule type" value="Genomic_DNA"/>
</dbReference>
<dbReference type="UniPathway" id="UPA00074">
    <property type="reaction ID" value="UER00128"/>
</dbReference>
<dbReference type="Pfam" id="PF02700">
    <property type="entry name" value="PurS"/>
    <property type="match status" value="1"/>
</dbReference>
<proteinExistence type="inferred from homology"/>
<keyword evidence="4 6" id="KW-0658">Purine biosynthesis</keyword>
<dbReference type="InterPro" id="IPR003850">
    <property type="entry name" value="PurS"/>
</dbReference>
<evidence type="ECO:0000256" key="5">
    <source>
        <dbReference type="ARBA" id="ARBA00022840"/>
    </source>
</evidence>
<evidence type="ECO:0000256" key="3">
    <source>
        <dbReference type="ARBA" id="ARBA00022741"/>
    </source>
</evidence>
<dbReference type="AlphaFoldDB" id="A0A060HHP2"/>
<dbReference type="GO" id="GO:0005737">
    <property type="term" value="C:cytoplasm"/>
    <property type="evidence" value="ECO:0007669"/>
    <property type="project" value="UniProtKB-SubCell"/>
</dbReference>
<comment type="subunit">
    <text evidence="6">Part of the FGAM synthase complex composed of 1 PurL, 1 PurQ and 2 PurS subunits.</text>
</comment>
<reference evidence="7 8" key="1">
    <citation type="journal article" date="2014" name="Int. J. Syst. Evol. Microbiol.">
        <title>Nitrososphaera viennensis gen. nov., sp. nov., an aerobic and mesophilic, ammonia-oxidizing archaeon from soil and a member of the archaeal phylum Thaumarchaeota.</title>
        <authorList>
            <person name="Stieglmeier M."/>
            <person name="Klingl A."/>
            <person name="Alves R.J."/>
            <person name="Rittmann S.K."/>
            <person name="Melcher M."/>
            <person name="Leisch N."/>
            <person name="Schleper C."/>
        </authorList>
    </citation>
    <scope>NUCLEOTIDE SEQUENCE [LARGE SCALE GENOMIC DNA]</scope>
    <source>
        <strain evidence="7">EN76</strain>
    </source>
</reference>
<dbReference type="SUPFAM" id="SSF82697">
    <property type="entry name" value="PurS-like"/>
    <property type="match status" value="1"/>
</dbReference>
<comment type="similarity">
    <text evidence="6">Belongs to the PurS family.</text>
</comment>
<dbReference type="STRING" id="926571.NVIE_006350"/>
<evidence type="ECO:0000256" key="1">
    <source>
        <dbReference type="ARBA" id="ARBA00022490"/>
    </source>
</evidence>
<dbReference type="GO" id="GO:0004642">
    <property type="term" value="F:phosphoribosylformylglycinamidine synthase activity"/>
    <property type="evidence" value="ECO:0007669"/>
    <property type="project" value="UniProtKB-UniRule"/>
</dbReference>
<gene>
    <name evidence="6 7" type="primary">purS</name>
    <name evidence="7" type="ORF">NVIE_006350</name>
</gene>
<dbReference type="Gene3D" id="3.30.1280.10">
    <property type="entry name" value="Phosphoribosylformylglycinamidine synthase subunit PurS"/>
    <property type="match status" value="1"/>
</dbReference>
<evidence type="ECO:0000256" key="2">
    <source>
        <dbReference type="ARBA" id="ARBA00022598"/>
    </source>
</evidence>
<dbReference type="RefSeq" id="WP_075053977.1">
    <property type="nucleotide sequence ID" value="NZ_CP007536.1"/>
</dbReference>
<dbReference type="HOGENOM" id="CLU_164833_2_0_2"/>
<dbReference type="PANTHER" id="PTHR34696">
    <property type="entry name" value="PHOSPHORIBOSYLFORMYLGLYCINAMIDINE SYNTHASE SUBUNIT PURS"/>
    <property type="match status" value="1"/>
</dbReference>
<dbReference type="HAMAP" id="MF_01926">
    <property type="entry name" value="PurS"/>
    <property type="match status" value="1"/>
</dbReference>
<dbReference type="OrthoDB" id="56303at2157"/>
<evidence type="ECO:0000256" key="4">
    <source>
        <dbReference type="ARBA" id="ARBA00022755"/>
    </source>
</evidence>